<dbReference type="GO" id="GO:0005737">
    <property type="term" value="C:cytoplasm"/>
    <property type="evidence" value="ECO:0007669"/>
    <property type="project" value="TreeGrafter"/>
</dbReference>
<keyword evidence="3" id="KW-1185">Reference proteome</keyword>
<organism evidence="2 3">
    <name type="scientific">Artemisia annua</name>
    <name type="common">Sweet wormwood</name>
    <dbReference type="NCBI Taxonomy" id="35608"/>
    <lineage>
        <taxon>Eukaryota</taxon>
        <taxon>Viridiplantae</taxon>
        <taxon>Streptophyta</taxon>
        <taxon>Embryophyta</taxon>
        <taxon>Tracheophyta</taxon>
        <taxon>Spermatophyta</taxon>
        <taxon>Magnoliopsida</taxon>
        <taxon>eudicotyledons</taxon>
        <taxon>Gunneridae</taxon>
        <taxon>Pentapetalae</taxon>
        <taxon>asterids</taxon>
        <taxon>campanulids</taxon>
        <taxon>Asterales</taxon>
        <taxon>Asteraceae</taxon>
        <taxon>Asteroideae</taxon>
        <taxon>Anthemideae</taxon>
        <taxon>Artemisiinae</taxon>
        <taxon>Artemisia</taxon>
    </lineage>
</organism>
<dbReference type="GO" id="GO:0043161">
    <property type="term" value="P:proteasome-mediated ubiquitin-dependent protein catabolic process"/>
    <property type="evidence" value="ECO:0007669"/>
    <property type="project" value="InterPro"/>
</dbReference>
<evidence type="ECO:0000313" key="3">
    <source>
        <dbReference type="Proteomes" id="UP000245207"/>
    </source>
</evidence>
<protein>
    <submittedName>
        <fullName evidence="2">Protein RMD5</fullName>
    </submittedName>
</protein>
<gene>
    <name evidence="2" type="ORF">CTI12_AA593470</name>
</gene>
<reference evidence="2 3" key="1">
    <citation type="journal article" date="2018" name="Mol. Plant">
        <title>The genome of Artemisia annua provides insight into the evolution of Asteraceae family and artemisinin biosynthesis.</title>
        <authorList>
            <person name="Shen Q."/>
            <person name="Zhang L."/>
            <person name="Liao Z."/>
            <person name="Wang S."/>
            <person name="Yan T."/>
            <person name="Shi P."/>
            <person name="Liu M."/>
            <person name="Fu X."/>
            <person name="Pan Q."/>
            <person name="Wang Y."/>
            <person name="Lv Z."/>
            <person name="Lu X."/>
            <person name="Zhang F."/>
            <person name="Jiang W."/>
            <person name="Ma Y."/>
            <person name="Chen M."/>
            <person name="Hao X."/>
            <person name="Li L."/>
            <person name="Tang Y."/>
            <person name="Lv G."/>
            <person name="Zhou Y."/>
            <person name="Sun X."/>
            <person name="Brodelius P.E."/>
            <person name="Rose J.K.C."/>
            <person name="Tang K."/>
        </authorList>
    </citation>
    <scope>NUCLEOTIDE SEQUENCE [LARGE SCALE GENOMIC DNA]</scope>
    <source>
        <strain evidence="3">cv. Huhao1</strain>
        <tissue evidence="2">Leaf</tissue>
    </source>
</reference>
<dbReference type="GO" id="GO:0034657">
    <property type="term" value="C:GID complex"/>
    <property type="evidence" value="ECO:0007669"/>
    <property type="project" value="TreeGrafter"/>
</dbReference>
<name>A0A2U1KK21_ARTAN</name>
<dbReference type="InterPro" id="IPR013083">
    <property type="entry name" value="Znf_RING/FYVE/PHD"/>
</dbReference>
<evidence type="ECO:0000313" key="2">
    <source>
        <dbReference type="EMBL" id="PWA37124.1"/>
    </source>
</evidence>
<evidence type="ECO:0000259" key="1">
    <source>
        <dbReference type="Pfam" id="PF10607"/>
    </source>
</evidence>
<dbReference type="PANTHER" id="PTHR12170">
    <property type="entry name" value="MACROPHAGE ERYTHROBLAST ATTACHER-RELATED"/>
    <property type="match status" value="1"/>
</dbReference>
<sequence length="368" mass="42283">MDLKGVKEAFNEVVKNQELVTSSYIEVIDQVENEIKEAIKKIQSVDHPSIDYNKSVITNLKQKLETIWPRDQRLKQSQKEQNKSFTKYPKILSKFADPDISEAYRNVDFDSGTVNQVIITSLYHEGLDDVADSFIKESQEPDINPLRSEFKRLQKVIKAFEAGNEVPALSMVSEYRHILKQIGSNLEFDICGLHYLKLLEKSKKQDKAFKFAEKHLFLEPENSYCSHLLSQVKQEELVKEMNNLFFSVIGKNLLRVTIEAGARALPTLLKLARVMSLNMMQERETMEKLPVPIDLGSEFQFHSVFVCPASEEVSDEPYMLPCYHVISLDTIIELSNCHEEEFKCPVCESSLEDKDGTLTIEECTELFI</sequence>
<dbReference type="AlphaFoldDB" id="A0A2U1KK21"/>
<dbReference type="EMBL" id="PKPP01017208">
    <property type="protein sequence ID" value="PWA37124.1"/>
    <property type="molecule type" value="Genomic_DNA"/>
</dbReference>
<dbReference type="PANTHER" id="PTHR12170:SF11">
    <property type="entry name" value="PROTEIN RMD5 HOMOLOG"/>
    <property type="match status" value="1"/>
</dbReference>
<dbReference type="SUPFAM" id="SSF57850">
    <property type="entry name" value="RING/U-box"/>
    <property type="match status" value="1"/>
</dbReference>
<dbReference type="Proteomes" id="UP000245207">
    <property type="component" value="Unassembled WGS sequence"/>
</dbReference>
<dbReference type="GO" id="GO:0005634">
    <property type="term" value="C:nucleus"/>
    <property type="evidence" value="ECO:0007669"/>
    <property type="project" value="TreeGrafter"/>
</dbReference>
<dbReference type="OrthoDB" id="1933281at2759"/>
<proteinExistence type="predicted"/>
<dbReference type="STRING" id="35608.A0A2U1KK21"/>
<dbReference type="InterPro" id="IPR024964">
    <property type="entry name" value="CTLH/CRA"/>
</dbReference>
<dbReference type="PROSITE" id="PS50896">
    <property type="entry name" value="LISH"/>
    <property type="match status" value="1"/>
</dbReference>
<dbReference type="InterPro" id="IPR045098">
    <property type="entry name" value="Fyv10_fam"/>
</dbReference>
<feature type="domain" description="CTLH/CRA C-terminal to LisH motif" evidence="1">
    <location>
        <begin position="150"/>
        <end position="227"/>
    </location>
</feature>
<dbReference type="GO" id="GO:0004842">
    <property type="term" value="F:ubiquitin-protein transferase activity"/>
    <property type="evidence" value="ECO:0007669"/>
    <property type="project" value="InterPro"/>
</dbReference>
<dbReference type="InterPro" id="IPR006594">
    <property type="entry name" value="LisH"/>
</dbReference>
<accession>A0A2U1KK21</accession>
<comment type="caution">
    <text evidence="2">The sequence shown here is derived from an EMBL/GenBank/DDBJ whole genome shotgun (WGS) entry which is preliminary data.</text>
</comment>
<dbReference type="Gene3D" id="3.30.40.10">
    <property type="entry name" value="Zinc/RING finger domain, C3HC4 (zinc finger)"/>
    <property type="match status" value="1"/>
</dbReference>
<dbReference type="Pfam" id="PF10607">
    <property type="entry name" value="CTLH"/>
    <property type="match status" value="1"/>
</dbReference>